<dbReference type="RefSeq" id="WP_115939052.1">
    <property type="nucleotide sequence ID" value="NZ_QRDW01000015.1"/>
</dbReference>
<comment type="caution">
    <text evidence="3">The sequence shown here is derived from an EMBL/GenBank/DDBJ whole genome shotgun (WGS) entry which is preliminary data.</text>
</comment>
<feature type="domain" description="MOFRL" evidence="1">
    <location>
        <begin position="330"/>
        <end position="435"/>
    </location>
</feature>
<organism evidence="3 4">
    <name type="scientific">Aestuariispira insulae</name>
    <dbReference type="NCBI Taxonomy" id="1461337"/>
    <lineage>
        <taxon>Bacteria</taxon>
        <taxon>Pseudomonadati</taxon>
        <taxon>Pseudomonadota</taxon>
        <taxon>Alphaproteobacteria</taxon>
        <taxon>Rhodospirillales</taxon>
        <taxon>Kiloniellaceae</taxon>
        <taxon>Aestuariispira</taxon>
    </lineage>
</organism>
<keyword evidence="3" id="KW-0808">Transferase</keyword>
<evidence type="ECO:0000259" key="1">
    <source>
        <dbReference type="Pfam" id="PF05161"/>
    </source>
</evidence>
<dbReference type="AlphaFoldDB" id="A0A3D9H454"/>
<dbReference type="Pfam" id="PF13660">
    <property type="entry name" value="DUF4147"/>
    <property type="match status" value="1"/>
</dbReference>
<dbReference type="EMBL" id="QRDW01000015">
    <property type="protein sequence ID" value="RED44249.1"/>
    <property type="molecule type" value="Genomic_DNA"/>
</dbReference>
<keyword evidence="4" id="KW-1185">Reference proteome</keyword>
<name>A0A3D9H454_9PROT</name>
<dbReference type="Proteomes" id="UP000256845">
    <property type="component" value="Unassembled WGS sequence"/>
</dbReference>
<gene>
    <name evidence="3" type="ORF">DFP90_1152</name>
</gene>
<dbReference type="InterPro" id="IPR025286">
    <property type="entry name" value="MOFRL_assoc_dom"/>
</dbReference>
<protein>
    <submittedName>
        <fullName evidence="3">Glycerate 2-kinase</fullName>
    </submittedName>
</protein>
<dbReference type="Gene3D" id="3.40.50.10180">
    <property type="entry name" value="Glycerate kinase, MOFRL-like N-terminal domain"/>
    <property type="match status" value="1"/>
</dbReference>
<dbReference type="GO" id="GO:0005737">
    <property type="term" value="C:cytoplasm"/>
    <property type="evidence" value="ECO:0007669"/>
    <property type="project" value="TreeGrafter"/>
</dbReference>
<dbReference type="SUPFAM" id="SSF82544">
    <property type="entry name" value="GckA/TtuD-like"/>
    <property type="match status" value="1"/>
</dbReference>
<evidence type="ECO:0000259" key="2">
    <source>
        <dbReference type="Pfam" id="PF13660"/>
    </source>
</evidence>
<reference evidence="3 4" key="1">
    <citation type="submission" date="2018-07" db="EMBL/GenBank/DDBJ databases">
        <title>Genomic Encyclopedia of Type Strains, Phase III (KMG-III): the genomes of soil and plant-associated and newly described type strains.</title>
        <authorList>
            <person name="Whitman W."/>
        </authorList>
    </citation>
    <scope>NUCLEOTIDE SEQUENCE [LARGE SCALE GENOMIC DNA]</scope>
    <source>
        <strain evidence="3 4">CECT 8488</strain>
    </source>
</reference>
<dbReference type="OrthoDB" id="9766552at2"/>
<proteinExistence type="predicted"/>
<keyword evidence="3" id="KW-0418">Kinase</keyword>
<dbReference type="PANTHER" id="PTHR12227:SF0">
    <property type="entry name" value="GLYCERATE KINASE"/>
    <property type="match status" value="1"/>
</dbReference>
<dbReference type="GO" id="GO:0008887">
    <property type="term" value="F:glycerate kinase activity"/>
    <property type="evidence" value="ECO:0007669"/>
    <property type="project" value="InterPro"/>
</dbReference>
<feature type="domain" description="MOFRL-associated" evidence="2">
    <location>
        <begin position="12"/>
        <end position="247"/>
    </location>
</feature>
<sequence length="442" mass="45876">MAADISGMRAKALEIFQAGVAAADPAHAVRRGLFLEGGVLSVAGESGDWKRIFVVSFGKAACAMAEAALEILPAEKVVSPALVVTNDENVREMSGCEVMGSSHPLPDARGLAAAKRIETLLAQAEEGDLVLTLVSGGGSALVPYPAEPVTLEEKIATTDLLLACGADIVQINAVRKHLSCFKGGQLTRMAAPANLKALVLSDVIGDDLSAIASGPTVPDPTHFDDVKAILETYEIWDKVPASVRSRIEEGVAGKIPETPKGDDAIFHQARTMLVGSNRLSVDAMMEKAAALDLEVRLYSDALEGNAREEAGILAKEAASLMDQVGDRPMAVLAGGETTVVLKGTGRGGRNQEFALAFAAAAKGLEPRWCFLSGGTDGRDGPTDAAGGIVDPGTLQRLSEQGLDAIAILDDNDSYHGLKASGDLVNTGGTGTNVADLQVLVIF</sequence>
<evidence type="ECO:0000313" key="3">
    <source>
        <dbReference type="EMBL" id="RED44249.1"/>
    </source>
</evidence>
<dbReference type="Gene3D" id="3.40.1480.10">
    <property type="entry name" value="MOFRL domain"/>
    <property type="match status" value="1"/>
</dbReference>
<dbReference type="InterPro" id="IPR007835">
    <property type="entry name" value="MOFRL"/>
</dbReference>
<evidence type="ECO:0000313" key="4">
    <source>
        <dbReference type="Proteomes" id="UP000256845"/>
    </source>
</evidence>
<dbReference type="Pfam" id="PF05161">
    <property type="entry name" value="MOFRL"/>
    <property type="match status" value="1"/>
</dbReference>
<dbReference type="InterPro" id="IPR038614">
    <property type="entry name" value="GK_N_sf"/>
</dbReference>
<dbReference type="InterPro" id="IPR037035">
    <property type="entry name" value="GK-like_C_sf"/>
</dbReference>
<accession>A0A3D9H454</accession>
<dbReference type="PANTHER" id="PTHR12227">
    <property type="entry name" value="GLYCERATE KINASE"/>
    <property type="match status" value="1"/>
</dbReference>
<dbReference type="InterPro" id="IPR039760">
    <property type="entry name" value="MOFRL_protein"/>
</dbReference>